<organism evidence="2 3">
    <name type="scientific">Candidatus Alistipes intestinigallinarum</name>
    <dbReference type="NCBI Taxonomy" id="2838440"/>
    <lineage>
        <taxon>Bacteria</taxon>
        <taxon>Pseudomonadati</taxon>
        <taxon>Bacteroidota</taxon>
        <taxon>Bacteroidia</taxon>
        <taxon>Bacteroidales</taxon>
        <taxon>Rikenellaceae</taxon>
        <taxon>Alistipes</taxon>
    </lineage>
</organism>
<reference evidence="2" key="2">
    <citation type="submission" date="2021-04" db="EMBL/GenBank/DDBJ databases">
        <authorList>
            <person name="Gilroy R."/>
        </authorList>
    </citation>
    <scope>NUCLEOTIDE SEQUENCE</scope>
    <source>
        <strain evidence="2">5134</strain>
    </source>
</reference>
<evidence type="ECO:0000313" key="3">
    <source>
        <dbReference type="Proteomes" id="UP000886844"/>
    </source>
</evidence>
<dbReference type="InterPro" id="IPR032293">
    <property type="entry name" value="DUF4840"/>
</dbReference>
<dbReference type="PROSITE" id="PS51257">
    <property type="entry name" value="PROKAR_LIPOPROTEIN"/>
    <property type="match status" value="1"/>
</dbReference>
<proteinExistence type="predicted"/>
<protein>
    <submittedName>
        <fullName evidence="2">DUF4840 domain-containing protein</fullName>
    </submittedName>
</protein>
<keyword evidence="1" id="KW-0732">Signal</keyword>
<dbReference type="EMBL" id="DXDA01000046">
    <property type="protein sequence ID" value="HIY68831.1"/>
    <property type="molecule type" value="Genomic_DNA"/>
</dbReference>
<sequence length="206" mass="21589">MKRTFLKNWMAAALLAGACCGMVACDDDDDNGGTTPPPTEPDITVVCGEYAGTMVVAEAALLGEEGAEEPAGTAVEAKVTGDAIEFTDFPVRDLIVKVLGTEEGVDEILAAIGQIDYNVPYTARMSDDKASVAMTLKPEVLNLTLPGSDEETPGTEIEVTIEATAGTYTLESKALGFGLSVTAVKVADVDLPDFEAFTLDFDLAKK</sequence>
<evidence type="ECO:0000313" key="2">
    <source>
        <dbReference type="EMBL" id="HIY68831.1"/>
    </source>
</evidence>
<feature type="signal peptide" evidence="1">
    <location>
        <begin position="1"/>
        <end position="24"/>
    </location>
</feature>
<dbReference type="AlphaFoldDB" id="A0A9D1Z3E6"/>
<comment type="caution">
    <text evidence="2">The sequence shown here is derived from an EMBL/GenBank/DDBJ whole genome shotgun (WGS) entry which is preliminary data.</text>
</comment>
<dbReference type="Proteomes" id="UP000886844">
    <property type="component" value="Unassembled WGS sequence"/>
</dbReference>
<gene>
    <name evidence="2" type="ORF">H9828_05395</name>
</gene>
<reference evidence="2" key="1">
    <citation type="journal article" date="2021" name="PeerJ">
        <title>Extensive microbial diversity within the chicken gut microbiome revealed by metagenomics and culture.</title>
        <authorList>
            <person name="Gilroy R."/>
            <person name="Ravi A."/>
            <person name="Getino M."/>
            <person name="Pursley I."/>
            <person name="Horton D.L."/>
            <person name="Alikhan N.F."/>
            <person name="Baker D."/>
            <person name="Gharbi K."/>
            <person name="Hall N."/>
            <person name="Watson M."/>
            <person name="Adriaenssens E.M."/>
            <person name="Foster-Nyarko E."/>
            <person name="Jarju S."/>
            <person name="Secka A."/>
            <person name="Antonio M."/>
            <person name="Oren A."/>
            <person name="Chaudhuri R.R."/>
            <person name="La Ragione R."/>
            <person name="Hildebrand F."/>
            <person name="Pallen M.J."/>
        </authorList>
    </citation>
    <scope>NUCLEOTIDE SEQUENCE</scope>
    <source>
        <strain evidence="2">5134</strain>
    </source>
</reference>
<feature type="chain" id="PRO_5039379930" evidence="1">
    <location>
        <begin position="25"/>
        <end position="206"/>
    </location>
</feature>
<accession>A0A9D1Z3E6</accession>
<dbReference type="Pfam" id="PF16128">
    <property type="entry name" value="DUF4840"/>
    <property type="match status" value="1"/>
</dbReference>
<name>A0A9D1Z3E6_9BACT</name>
<evidence type="ECO:0000256" key="1">
    <source>
        <dbReference type="SAM" id="SignalP"/>
    </source>
</evidence>